<dbReference type="PROSITE" id="PS50072">
    <property type="entry name" value="CSA_PPIASE_2"/>
    <property type="match status" value="1"/>
</dbReference>
<dbReference type="PANTHER" id="PTHR45625:SF3">
    <property type="entry name" value="PEPTIDYL-PROLYL CIS-TRANS ISOMERASE B-RELATED"/>
    <property type="match status" value="1"/>
</dbReference>
<name>A0A6J6BBV3_9ZZZZ</name>
<feature type="region of interest" description="Disordered" evidence="2">
    <location>
        <begin position="55"/>
        <end position="84"/>
    </location>
</feature>
<feature type="domain" description="PPIase cyclophilin-type" evidence="4">
    <location>
        <begin position="124"/>
        <end position="294"/>
    </location>
</feature>
<proteinExistence type="predicted"/>
<dbReference type="PANTHER" id="PTHR45625">
    <property type="entry name" value="PEPTIDYL-PROLYL CIS-TRANS ISOMERASE-RELATED"/>
    <property type="match status" value="1"/>
</dbReference>
<evidence type="ECO:0000256" key="3">
    <source>
        <dbReference type="SAM" id="Phobius"/>
    </source>
</evidence>
<evidence type="ECO:0000256" key="2">
    <source>
        <dbReference type="SAM" id="MobiDB-lite"/>
    </source>
</evidence>
<dbReference type="Gene3D" id="2.40.100.10">
    <property type="entry name" value="Cyclophilin-like"/>
    <property type="match status" value="1"/>
</dbReference>
<keyword evidence="3" id="KW-0812">Transmembrane</keyword>
<keyword evidence="3" id="KW-0472">Membrane</keyword>
<feature type="compositionally biased region" description="Low complexity" evidence="2">
    <location>
        <begin position="57"/>
        <end position="80"/>
    </location>
</feature>
<dbReference type="InterPro" id="IPR029000">
    <property type="entry name" value="Cyclophilin-like_dom_sf"/>
</dbReference>
<feature type="coiled-coil region" evidence="1">
    <location>
        <begin position="3"/>
        <end position="30"/>
    </location>
</feature>
<organism evidence="5">
    <name type="scientific">freshwater metagenome</name>
    <dbReference type="NCBI Taxonomy" id="449393"/>
    <lineage>
        <taxon>unclassified sequences</taxon>
        <taxon>metagenomes</taxon>
        <taxon>ecological metagenomes</taxon>
    </lineage>
</organism>
<dbReference type="SUPFAM" id="SSF50891">
    <property type="entry name" value="Cyclophilin-like"/>
    <property type="match status" value="1"/>
</dbReference>
<dbReference type="PRINTS" id="PR00153">
    <property type="entry name" value="CSAPPISMRASE"/>
</dbReference>
<sequence length="302" mass="31849">MASKDRERAENKLKRELEQLEAAKQASASERKSRIVIIGAVVLVVILGGIGISKAMSGSSSSSDTASTDTSSNSTSTTGDKPTVTNCKQVKTISTKAKQYNPGYNQIQLAKDKTLGLFLKSNCGDIEVEFEANAPTLTKNMIFLANTGAPVQRIPGDEKSGVKNVEGYFDNSPCHRLTTSGIFVLQCGDPTGTGTGGPGYTVLDENLNPGLKDAGNGAVIYPRLTVAMANSGPNSNGSQFFIVYKDSPLPPNYSVIGTVTKGMEIVDKVAAAGVKGGKTDGSPVQQLVMSKINSFEKYQLPQ</sequence>
<dbReference type="EMBL" id="CAEZSO010000016">
    <property type="protein sequence ID" value="CAB4536147.1"/>
    <property type="molecule type" value="Genomic_DNA"/>
</dbReference>
<dbReference type="AlphaFoldDB" id="A0A6J6BBV3"/>
<evidence type="ECO:0000256" key="1">
    <source>
        <dbReference type="SAM" id="Coils"/>
    </source>
</evidence>
<gene>
    <name evidence="5" type="ORF">UFOPK1446_00149</name>
</gene>
<feature type="transmembrane region" description="Helical" evidence="3">
    <location>
        <begin position="35"/>
        <end position="53"/>
    </location>
</feature>
<dbReference type="InterPro" id="IPR002130">
    <property type="entry name" value="Cyclophilin-type_PPIase_dom"/>
</dbReference>
<protein>
    <submittedName>
        <fullName evidence="5">Unannotated protein</fullName>
    </submittedName>
</protein>
<dbReference type="GO" id="GO:0003755">
    <property type="term" value="F:peptidyl-prolyl cis-trans isomerase activity"/>
    <property type="evidence" value="ECO:0007669"/>
    <property type="project" value="InterPro"/>
</dbReference>
<keyword evidence="3" id="KW-1133">Transmembrane helix</keyword>
<dbReference type="InterPro" id="IPR044666">
    <property type="entry name" value="Cyclophilin_A-like"/>
</dbReference>
<dbReference type="Pfam" id="PF00160">
    <property type="entry name" value="Pro_isomerase"/>
    <property type="match status" value="1"/>
</dbReference>
<reference evidence="5" key="1">
    <citation type="submission" date="2020-05" db="EMBL/GenBank/DDBJ databases">
        <authorList>
            <person name="Chiriac C."/>
            <person name="Salcher M."/>
            <person name="Ghai R."/>
            <person name="Kavagutti S V."/>
        </authorList>
    </citation>
    <scope>NUCLEOTIDE SEQUENCE</scope>
</reference>
<keyword evidence="1" id="KW-0175">Coiled coil</keyword>
<accession>A0A6J6BBV3</accession>
<evidence type="ECO:0000259" key="4">
    <source>
        <dbReference type="PROSITE" id="PS50072"/>
    </source>
</evidence>
<evidence type="ECO:0000313" key="5">
    <source>
        <dbReference type="EMBL" id="CAB4536147.1"/>
    </source>
</evidence>